<comment type="function">
    <text evidence="1 17 18">Cell wall formation. Catalyzes the addition of glutamate to the nucleotide precursor UDP-N-acetylmuramoyl-L-alanine (UMA).</text>
</comment>
<dbReference type="Pfam" id="PF02875">
    <property type="entry name" value="Mur_ligase_C"/>
    <property type="match status" value="1"/>
</dbReference>
<dbReference type="GO" id="GO:0005737">
    <property type="term" value="C:cytoplasm"/>
    <property type="evidence" value="ECO:0007669"/>
    <property type="project" value="UniProtKB-SubCell"/>
</dbReference>
<dbReference type="SUPFAM" id="SSF53244">
    <property type="entry name" value="MurD-like peptide ligases, peptide-binding domain"/>
    <property type="match status" value="1"/>
</dbReference>
<dbReference type="Gene3D" id="3.40.50.720">
    <property type="entry name" value="NAD(P)-binding Rossmann-like Domain"/>
    <property type="match status" value="1"/>
</dbReference>
<feature type="domain" description="Mur ligase C-terminal" evidence="19">
    <location>
        <begin position="319"/>
        <end position="438"/>
    </location>
</feature>
<dbReference type="SUPFAM" id="SSF53623">
    <property type="entry name" value="MurD-like peptide ligases, catalytic domain"/>
    <property type="match status" value="1"/>
</dbReference>
<feature type="binding site" evidence="17">
    <location>
        <begin position="123"/>
        <end position="129"/>
    </location>
    <ligand>
        <name>ATP</name>
        <dbReference type="ChEBI" id="CHEBI:30616"/>
    </ligand>
</feature>
<comment type="catalytic activity">
    <reaction evidence="16 17 18">
        <text>UDP-N-acetyl-alpha-D-muramoyl-L-alanine + D-glutamate + ATP = UDP-N-acetyl-alpha-D-muramoyl-L-alanyl-D-glutamate + ADP + phosphate + H(+)</text>
        <dbReference type="Rhea" id="RHEA:16429"/>
        <dbReference type="ChEBI" id="CHEBI:15378"/>
        <dbReference type="ChEBI" id="CHEBI:29986"/>
        <dbReference type="ChEBI" id="CHEBI:30616"/>
        <dbReference type="ChEBI" id="CHEBI:43474"/>
        <dbReference type="ChEBI" id="CHEBI:83898"/>
        <dbReference type="ChEBI" id="CHEBI:83900"/>
        <dbReference type="ChEBI" id="CHEBI:456216"/>
        <dbReference type="EC" id="6.3.2.9"/>
    </reaction>
</comment>
<evidence type="ECO:0000256" key="17">
    <source>
        <dbReference type="HAMAP-Rule" id="MF_00639"/>
    </source>
</evidence>
<dbReference type="GO" id="GO:0009252">
    <property type="term" value="P:peptidoglycan biosynthetic process"/>
    <property type="evidence" value="ECO:0007669"/>
    <property type="project" value="UniProtKB-UniRule"/>
</dbReference>
<reference evidence="21" key="2">
    <citation type="submission" date="2021-04" db="EMBL/GenBank/DDBJ databases">
        <authorList>
            <person name="Gilroy R."/>
        </authorList>
    </citation>
    <scope>NUCLEOTIDE SEQUENCE</scope>
    <source>
        <strain evidence="21">ChiGjej6B6-1540</strain>
    </source>
</reference>
<evidence type="ECO:0000256" key="8">
    <source>
        <dbReference type="ARBA" id="ARBA00022598"/>
    </source>
</evidence>
<reference evidence="21" key="1">
    <citation type="journal article" date="2021" name="PeerJ">
        <title>Extensive microbial diversity within the chicken gut microbiome revealed by metagenomics and culture.</title>
        <authorList>
            <person name="Gilroy R."/>
            <person name="Ravi A."/>
            <person name="Getino M."/>
            <person name="Pursley I."/>
            <person name="Horton D.L."/>
            <person name="Alikhan N.F."/>
            <person name="Baker D."/>
            <person name="Gharbi K."/>
            <person name="Hall N."/>
            <person name="Watson M."/>
            <person name="Adriaenssens E.M."/>
            <person name="Foster-Nyarko E."/>
            <person name="Jarju S."/>
            <person name="Secka A."/>
            <person name="Antonio M."/>
            <person name="Oren A."/>
            <person name="Chaudhuri R.R."/>
            <person name="La Ragione R."/>
            <person name="Hildebrand F."/>
            <person name="Pallen M.J."/>
        </authorList>
    </citation>
    <scope>NUCLEOTIDE SEQUENCE</scope>
    <source>
        <strain evidence="21">ChiGjej6B6-1540</strain>
    </source>
</reference>
<accession>A0A9D1UNF4</accession>
<dbReference type="GO" id="GO:0008360">
    <property type="term" value="P:regulation of cell shape"/>
    <property type="evidence" value="ECO:0007669"/>
    <property type="project" value="UniProtKB-KW"/>
</dbReference>
<dbReference type="PANTHER" id="PTHR43692">
    <property type="entry name" value="UDP-N-ACETYLMURAMOYLALANINE--D-GLUTAMATE LIGASE"/>
    <property type="match status" value="1"/>
</dbReference>
<keyword evidence="12 17" id="KW-0573">Peptidoglycan synthesis</keyword>
<dbReference type="AlphaFoldDB" id="A0A9D1UNF4"/>
<dbReference type="HAMAP" id="MF_00639">
    <property type="entry name" value="MurD"/>
    <property type="match status" value="1"/>
</dbReference>
<keyword evidence="9 17" id="KW-0547">Nucleotide-binding</keyword>
<dbReference type="InterPro" id="IPR036565">
    <property type="entry name" value="Mur-like_cat_sf"/>
</dbReference>
<evidence type="ECO:0000256" key="2">
    <source>
        <dbReference type="ARBA" id="ARBA00004496"/>
    </source>
</evidence>
<name>A0A9D1UNF4_9FIRM</name>
<evidence type="ECO:0000256" key="3">
    <source>
        <dbReference type="ARBA" id="ARBA00004752"/>
    </source>
</evidence>
<evidence type="ECO:0000256" key="14">
    <source>
        <dbReference type="ARBA" id="ARBA00030398"/>
    </source>
</evidence>
<proteinExistence type="inferred from homology"/>
<keyword evidence="13 17" id="KW-0961">Cell wall biogenesis/degradation</keyword>
<evidence type="ECO:0000256" key="16">
    <source>
        <dbReference type="ARBA" id="ARBA00047632"/>
    </source>
</evidence>
<keyword evidence="11 17" id="KW-0133">Cell shape</keyword>
<dbReference type="GO" id="GO:0071555">
    <property type="term" value="P:cell wall organization"/>
    <property type="evidence" value="ECO:0007669"/>
    <property type="project" value="UniProtKB-KW"/>
</dbReference>
<evidence type="ECO:0000313" key="21">
    <source>
        <dbReference type="EMBL" id="HIW94212.1"/>
    </source>
</evidence>
<evidence type="ECO:0000256" key="13">
    <source>
        <dbReference type="ARBA" id="ARBA00023316"/>
    </source>
</evidence>
<feature type="domain" description="Mur ligase central" evidence="20">
    <location>
        <begin position="121"/>
        <end position="297"/>
    </location>
</feature>
<dbReference type="Gene3D" id="3.40.1190.10">
    <property type="entry name" value="Mur-like, catalytic domain"/>
    <property type="match status" value="1"/>
</dbReference>
<dbReference type="PANTHER" id="PTHR43692:SF1">
    <property type="entry name" value="UDP-N-ACETYLMURAMOYLALANINE--D-GLUTAMATE LIGASE"/>
    <property type="match status" value="1"/>
</dbReference>
<dbReference type="EC" id="6.3.2.9" evidence="5 17"/>
<dbReference type="InterPro" id="IPR004101">
    <property type="entry name" value="Mur_ligase_C"/>
</dbReference>
<evidence type="ECO:0000256" key="11">
    <source>
        <dbReference type="ARBA" id="ARBA00022960"/>
    </source>
</evidence>
<dbReference type="GO" id="GO:0008764">
    <property type="term" value="F:UDP-N-acetylmuramoylalanine-D-glutamate ligase activity"/>
    <property type="evidence" value="ECO:0007669"/>
    <property type="project" value="UniProtKB-UniRule"/>
</dbReference>
<evidence type="ECO:0000256" key="18">
    <source>
        <dbReference type="RuleBase" id="RU003664"/>
    </source>
</evidence>
<protein>
    <recommendedName>
        <fullName evidence="6 17">UDP-N-acetylmuramoylalanine--D-glutamate ligase</fullName>
        <ecNumber evidence="5 17">6.3.2.9</ecNumber>
    </recommendedName>
    <alternativeName>
        <fullName evidence="15 17">D-glutamic acid-adding enzyme</fullName>
    </alternativeName>
    <alternativeName>
        <fullName evidence="14 17">UDP-N-acetylmuramoyl-L-alanyl-D-glutamate synthetase</fullName>
    </alternativeName>
</protein>
<evidence type="ECO:0000256" key="6">
    <source>
        <dbReference type="ARBA" id="ARBA00015655"/>
    </source>
</evidence>
<dbReference type="Proteomes" id="UP000824192">
    <property type="component" value="Unassembled WGS sequence"/>
</dbReference>
<sequence>MDSMIQQYLDDLHGKRVAVIGIGVSNTPLIKLLVRAGIDVTACDKRPREAFGGQAEALESLGVTLHLGEDYLDGLDQDVIFRTPGMRPDVPQLLAARDRGAVITSEMEVFFQVCPCKTIAVTGSDGKTTTTTIIAELLKAAGYTTYVGGNIGRPLLSDVEGMEGDDIAVLELSSFQLMTMDQSPDIAVVTNLAPNHLDVHRDMDEYVAAKENIYLHQSEEGLVVLNADNEITRSFAPKAKGKVTMFSRQKELEKGVFVRNGAIWVADEKGSRPVLELDGILLPGVHNVENYMAAIGALNGIVPDEVIREFAAKFQGVEHRIELVRTLDGVRYYNDSIASSPSRTAAGLRCFPEKVILIAGGYDKHIPFEPLGPEITAHVKTLVLTGATSAKIRAAVERTPDYTPGHPEILEYSDFTAAVLAASRAAKPGDVVILSPACASFDKFKNFAERGAAFKKIIYELESTGK</sequence>
<comment type="similarity">
    <text evidence="4 17">Belongs to the MurCDEF family.</text>
</comment>
<gene>
    <name evidence="17" type="primary">murD</name>
    <name evidence="21" type="ORF">H9868_06675</name>
</gene>
<evidence type="ECO:0000256" key="12">
    <source>
        <dbReference type="ARBA" id="ARBA00022984"/>
    </source>
</evidence>
<dbReference type="InterPro" id="IPR005762">
    <property type="entry name" value="MurD"/>
</dbReference>
<dbReference type="InterPro" id="IPR036615">
    <property type="entry name" value="Mur_ligase_C_dom_sf"/>
</dbReference>
<evidence type="ECO:0000259" key="20">
    <source>
        <dbReference type="Pfam" id="PF08245"/>
    </source>
</evidence>
<dbReference type="GO" id="GO:0051301">
    <property type="term" value="P:cell division"/>
    <property type="evidence" value="ECO:0007669"/>
    <property type="project" value="UniProtKB-KW"/>
</dbReference>
<keyword evidence="17 18" id="KW-0132">Cell division</keyword>
<evidence type="ECO:0000256" key="7">
    <source>
        <dbReference type="ARBA" id="ARBA00022490"/>
    </source>
</evidence>
<evidence type="ECO:0000256" key="15">
    <source>
        <dbReference type="ARBA" id="ARBA00032324"/>
    </source>
</evidence>
<evidence type="ECO:0000256" key="4">
    <source>
        <dbReference type="ARBA" id="ARBA00010416"/>
    </source>
</evidence>
<dbReference type="Pfam" id="PF08245">
    <property type="entry name" value="Mur_ligase_M"/>
    <property type="match status" value="1"/>
</dbReference>
<keyword evidence="8 17" id="KW-0436">Ligase</keyword>
<comment type="subcellular location">
    <subcellularLocation>
        <location evidence="2 17 18">Cytoplasm</location>
    </subcellularLocation>
</comment>
<dbReference type="Gene3D" id="3.90.190.20">
    <property type="entry name" value="Mur ligase, C-terminal domain"/>
    <property type="match status" value="1"/>
</dbReference>
<dbReference type="InterPro" id="IPR013221">
    <property type="entry name" value="Mur_ligase_cen"/>
</dbReference>
<keyword evidence="10 17" id="KW-0067">ATP-binding</keyword>
<dbReference type="SUPFAM" id="SSF51984">
    <property type="entry name" value="MurCD N-terminal domain"/>
    <property type="match status" value="1"/>
</dbReference>
<evidence type="ECO:0000313" key="22">
    <source>
        <dbReference type="Proteomes" id="UP000824192"/>
    </source>
</evidence>
<comment type="caution">
    <text evidence="21">The sequence shown here is derived from an EMBL/GenBank/DDBJ whole genome shotgun (WGS) entry which is preliminary data.</text>
</comment>
<dbReference type="NCBIfam" id="TIGR01087">
    <property type="entry name" value="murD"/>
    <property type="match status" value="1"/>
</dbReference>
<comment type="pathway">
    <text evidence="3 17 18">Cell wall biogenesis; peptidoglycan biosynthesis.</text>
</comment>
<keyword evidence="17 18" id="KW-0131">Cell cycle</keyword>
<evidence type="ECO:0000256" key="9">
    <source>
        <dbReference type="ARBA" id="ARBA00022741"/>
    </source>
</evidence>
<dbReference type="GO" id="GO:0005524">
    <property type="term" value="F:ATP binding"/>
    <property type="evidence" value="ECO:0007669"/>
    <property type="project" value="UniProtKB-UniRule"/>
</dbReference>
<evidence type="ECO:0000259" key="19">
    <source>
        <dbReference type="Pfam" id="PF02875"/>
    </source>
</evidence>
<keyword evidence="7 17" id="KW-0963">Cytoplasm</keyword>
<evidence type="ECO:0000256" key="10">
    <source>
        <dbReference type="ARBA" id="ARBA00022840"/>
    </source>
</evidence>
<dbReference type="EMBL" id="DXGA01000141">
    <property type="protein sequence ID" value="HIW94212.1"/>
    <property type="molecule type" value="Genomic_DNA"/>
</dbReference>
<organism evidence="21 22">
    <name type="scientific">Candidatus Flavonifractor merdipullorum</name>
    <dbReference type="NCBI Taxonomy" id="2838590"/>
    <lineage>
        <taxon>Bacteria</taxon>
        <taxon>Bacillati</taxon>
        <taxon>Bacillota</taxon>
        <taxon>Clostridia</taxon>
        <taxon>Eubacteriales</taxon>
        <taxon>Oscillospiraceae</taxon>
        <taxon>Flavonifractor</taxon>
    </lineage>
</organism>
<evidence type="ECO:0000256" key="5">
    <source>
        <dbReference type="ARBA" id="ARBA00012212"/>
    </source>
</evidence>
<evidence type="ECO:0000256" key="1">
    <source>
        <dbReference type="ARBA" id="ARBA00002734"/>
    </source>
</evidence>